<name>A0A1B2DRT1_9BACL</name>
<organism evidence="1">
    <name type="scientific">Paenibacillus sp. BIHB 4019</name>
    <dbReference type="NCBI Taxonomy" id="1870819"/>
    <lineage>
        <taxon>Bacteria</taxon>
        <taxon>Bacillati</taxon>
        <taxon>Bacillota</taxon>
        <taxon>Bacilli</taxon>
        <taxon>Bacillales</taxon>
        <taxon>Paenibacillaceae</taxon>
        <taxon>Paenibacillus</taxon>
    </lineage>
</organism>
<gene>
    <name evidence="1" type="ORF">BBD42_30875</name>
</gene>
<dbReference type="AlphaFoldDB" id="A0A1B2DRT1"/>
<proteinExistence type="predicted"/>
<accession>A0A1B2DRT1</accession>
<reference evidence="1" key="1">
    <citation type="submission" date="2016-08" db="EMBL/GenBank/DDBJ databases">
        <title>Complete Genome Seqeunce of Paenibacillus sp. BIHB 4019 from tea rhizoplane.</title>
        <authorList>
            <person name="Thakur R."/>
            <person name="Swarnkar M.K."/>
            <person name="Gulati A."/>
        </authorList>
    </citation>
    <scope>NUCLEOTIDE SEQUENCE [LARGE SCALE GENOMIC DNA]</scope>
    <source>
        <strain evidence="1">BIHB4019</strain>
    </source>
</reference>
<sequence>MREKQDNVELSEAVKLQNEKISLAKKLGIWQAYNPVEGYQKKKEYTRIKEIDQRLAEIVNG</sequence>
<dbReference type="EMBL" id="CP016808">
    <property type="protein sequence ID" value="ANY70411.1"/>
    <property type="molecule type" value="Genomic_DNA"/>
</dbReference>
<dbReference type="RefSeq" id="WP_099521322.1">
    <property type="nucleotide sequence ID" value="NZ_CP016808.1"/>
</dbReference>
<evidence type="ECO:0000313" key="1">
    <source>
        <dbReference type="EMBL" id="ANY70411.1"/>
    </source>
</evidence>
<protein>
    <submittedName>
        <fullName evidence="1">Uncharacterized protein</fullName>
    </submittedName>
</protein>